<evidence type="ECO:0000313" key="1">
    <source>
        <dbReference type="EMBL" id="MDQ8209603.1"/>
    </source>
</evidence>
<name>A0ABU1AZL8_9BACT</name>
<evidence type="ECO:0008006" key="3">
    <source>
        <dbReference type="Google" id="ProtNLM"/>
    </source>
</evidence>
<dbReference type="RefSeq" id="WP_308952520.1">
    <property type="nucleotide sequence ID" value="NZ_JARXHW010000094.1"/>
</dbReference>
<organism evidence="1 2">
    <name type="scientific">Thalassobacterium maritimum</name>
    <dbReference type="NCBI Taxonomy" id="3041265"/>
    <lineage>
        <taxon>Bacteria</taxon>
        <taxon>Pseudomonadati</taxon>
        <taxon>Verrucomicrobiota</taxon>
        <taxon>Opitutia</taxon>
        <taxon>Puniceicoccales</taxon>
        <taxon>Coraliomargaritaceae</taxon>
        <taxon>Thalassobacterium</taxon>
    </lineage>
</organism>
<gene>
    <name evidence="1" type="ORF">QEH52_18940</name>
</gene>
<dbReference type="Proteomes" id="UP001225316">
    <property type="component" value="Unassembled WGS sequence"/>
</dbReference>
<comment type="caution">
    <text evidence="1">The sequence shown here is derived from an EMBL/GenBank/DDBJ whole genome shotgun (WGS) entry which is preliminary data.</text>
</comment>
<protein>
    <recommendedName>
        <fullName evidence="3">DUF2314 domain-containing protein</fullName>
    </recommendedName>
</protein>
<accession>A0ABU1AZL8</accession>
<reference evidence="1 2" key="1">
    <citation type="submission" date="2023-04" db="EMBL/GenBank/DDBJ databases">
        <title>A novel bacteria isolated from coastal sediment.</title>
        <authorList>
            <person name="Liu X.-J."/>
            <person name="Du Z.-J."/>
        </authorList>
    </citation>
    <scope>NUCLEOTIDE SEQUENCE [LARGE SCALE GENOMIC DNA]</scope>
    <source>
        <strain evidence="1 2">SDUM461003</strain>
    </source>
</reference>
<evidence type="ECO:0000313" key="2">
    <source>
        <dbReference type="Proteomes" id="UP001225316"/>
    </source>
</evidence>
<proteinExistence type="predicted"/>
<keyword evidence="2" id="KW-1185">Reference proteome</keyword>
<dbReference type="EMBL" id="JARXHW010000094">
    <property type="protein sequence ID" value="MDQ8209603.1"/>
    <property type="molecule type" value="Genomic_DNA"/>
</dbReference>
<sequence length="357" mass="40052">MKLSYNKTKPSFAIISIFFLSVLGLLGEELTFLSNGPDDLDNAIREELFDEALLLLSRSVKNESPSVVHFAVSTDSPFSTGDEILVYLVKTRTTIGKRVDDFWKNISYNDVLICPLRVKYRNDKLSVELVGEDEIKTRADLFFITKFRGGTYSPTEENGGLSLPEGKRSLAQAVISVDNEEYRKQAWDLLNLFRPHSESSVSNAHWMFSTFGDANAFSADPIEQLFSNFLDAQKDGDISKLKELMSVVGLGEMQQEIDKMGEDRYVTFLKGYRNSQTRSERAIAIVPPTSKDSGKIATVTELQSGAKWFAIYKVVSKDGIYLLDGLEADIVITESKPFLADILAILKSEREFFTIPL</sequence>